<dbReference type="RefSeq" id="WP_319930923.1">
    <property type="nucleotide sequence ID" value="NZ_VCDN01000058.1"/>
</dbReference>
<accession>A0ABU4SCJ0</accession>
<evidence type="ECO:0000313" key="1">
    <source>
        <dbReference type="EMBL" id="MDX7988518.1"/>
    </source>
</evidence>
<protein>
    <recommendedName>
        <fullName evidence="3">Peptidase C58 YopT-type domain-containing protein</fullName>
    </recommendedName>
</protein>
<evidence type="ECO:0008006" key="3">
    <source>
        <dbReference type="Google" id="ProtNLM"/>
    </source>
</evidence>
<sequence length="204" mass="23180">MFHDLFKFKQSDYVPDDNKGWCFGISYVLLSYLVNIQNSKQLSPDTSFYKSKEYLDKFNSADSETKEKLISVVAKVQKNNRSTYLSTQSYSMVNQSDANGYGILGLVYSPTKNNVDKLGHFYKNPLYPPNHGGVIVWSSSQIFIFDPNCGGYLYRCCLKPYEDTISQMADKVLEGMYPAIGSSRFSRISLIERPTTYLSPAEIP</sequence>
<dbReference type="Proteomes" id="UP001271890">
    <property type="component" value="Unassembled WGS sequence"/>
</dbReference>
<organism evidence="1 2">
    <name type="scientific">Xenorhabdus santafensis</name>
    <dbReference type="NCBI Taxonomy" id="2582833"/>
    <lineage>
        <taxon>Bacteria</taxon>
        <taxon>Pseudomonadati</taxon>
        <taxon>Pseudomonadota</taxon>
        <taxon>Gammaproteobacteria</taxon>
        <taxon>Enterobacterales</taxon>
        <taxon>Morganellaceae</taxon>
        <taxon>Xenorhabdus</taxon>
    </lineage>
</organism>
<gene>
    <name evidence="1" type="ORF">FE392_14450</name>
</gene>
<keyword evidence="2" id="KW-1185">Reference proteome</keyword>
<proteinExistence type="predicted"/>
<dbReference type="EMBL" id="VCDN01000058">
    <property type="protein sequence ID" value="MDX7988518.1"/>
    <property type="molecule type" value="Genomic_DNA"/>
</dbReference>
<evidence type="ECO:0000313" key="2">
    <source>
        <dbReference type="Proteomes" id="UP001271890"/>
    </source>
</evidence>
<reference evidence="2" key="1">
    <citation type="journal article" date="2024" name="Toxins">
        <title>Genome Sequence Analysis of Native Xenorhabdus Strains Isolated from Entomopathogenic Nematodes in Argentina.</title>
        <authorList>
            <person name="Palma L."/>
            <person name="Frizzo L."/>
            <person name="Kaiser S."/>
            <person name="Berry C."/>
            <person name="Caballero P."/>
            <person name="Bode H.B."/>
            <person name="Del Valle E.E."/>
        </authorList>
    </citation>
    <scope>NUCLEOTIDE SEQUENCE [LARGE SCALE GENOMIC DNA]</scope>
    <source>
        <strain evidence="2">12</strain>
    </source>
</reference>
<comment type="caution">
    <text evidence="1">The sequence shown here is derived from an EMBL/GenBank/DDBJ whole genome shotgun (WGS) entry which is preliminary data.</text>
</comment>
<name>A0ABU4SCJ0_9GAMM</name>